<dbReference type="InterPro" id="IPR006312">
    <property type="entry name" value="TatA/E"/>
</dbReference>
<dbReference type="PANTHER" id="PTHR42982:SF1">
    <property type="entry name" value="SEC-INDEPENDENT PROTEIN TRANSLOCASE PROTEIN TATA"/>
    <property type="match status" value="1"/>
</dbReference>
<dbReference type="InterPro" id="IPR003369">
    <property type="entry name" value="TatA/B/E"/>
</dbReference>
<evidence type="ECO:0000256" key="9">
    <source>
        <dbReference type="HAMAP-Rule" id="MF_00236"/>
    </source>
</evidence>
<accession>A0AAE3NXZ9</accession>
<protein>
    <recommendedName>
        <fullName evidence="9">Sec-independent protein translocase protein TatA</fullName>
    </recommendedName>
</protein>
<dbReference type="PANTHER" id="PTHR42982">
    <property type="entry name" value="SEC-INDEPENDENT PROTEIN TRANSLOCASE PROTEIN TATA"/>
    <property type="match status" value="1"/>
</dbReference>
<evidence type="ECO:0000256" key="5">
    <source>
        <dbReference type="ARBA" id="ARBA00022927"/>
    </source>
</evidence>
<keyword evidence="8 9" id="KW-0472">Membrane</keyword>
<dbReference type="Pfam" id="PF02416">
    <property type="entry name" value="TatA_B_E"/>
    <property type="match status" value="1"/>
</dbReference>
<dbReference type="AlphaFoldDB" id="A0AAE3NXZ9"/>
<name>A0AAE3NXZ9_9BACT</name>
<keyword evidence="2 9" id="KW-0813">Transport</keyword>
<sequence length="57" mass="6228">MGNIGFTEILLILFILIFLFGGKKIPEIAKGLAEGIKSFKKGLKGDEKNKSTDDDKS</sequence>
<feature type="transmembrane region" description="Helical" evidence="9">
    <location>
        <begin position="6"/>
        <end position="22"/>
    </location>
</feature>
<evidence type="ECO:0000256" key="3">
    <source>
        <dbReference type="ARBA" id="ARBA00022475"/>
    </source>
</evidence>
<comment type="caution">
    <text evidence="10">The sequence shown here is derived from an EMBL/GenBank/DDBJ whole genome shotgun (WGS) entry which is preliminary data.</text>
</comment>
<evidence type="ECO:0000256" key="8">
    <source>
        <dbReference type="ARBA" id="ARBA00023136"/>
    </source>
</evidence>
<comment type="function">
    <text evidence="9">Part of the twin-arginine translocation (Tat) system that transports large folded proteins containing a characteristic twin-arginine motif in their signal peptide across membranes. TatA could form the protein-conducting channel of the Tat system.</text>
</comment>
<dbReference type="HAMAP" id="MF_00236">
    <property type="entry name" value="TatA_E"/>
    <property type="match status" value="1"/>
</dbReference>
<keyword evidence="3 9" id="KW-1003">Cell membrane</keyword>
<evidence type="ECO:0000256" key="7">
    <source>
        <dbReference type="ARBA" id="ARBA00023010"/>
    </source>
</evidence>
<dbReference type="GO" id="GO:0008320">
    <property type="term" value="F:protein transmembrane transporter activity"/>
    <property type="evidence" value="ECO:0007669"/>
    <property type="project" value="UniProtKB-UniRule"/>
</dbReference>
<gene>
    <name evidence="9 10" type="primary">tatA</name>
    <name evidence="10" type="ORF">P0M35_00700</name>
</gene>
<evidence type="ECO:0000256" key="2">
    <source>
        <dbReference type="ARBA" id="ARBA00022448"/>
    </source>
</evidence>
<dbReference type="GO" id="GO:0033281">
    <property type="term" value="C:TAT protein transport complex"/>
    <property type="evidence" value="ECO:0007669"/>
    <property type="project" value="UniProtKB-UniRule"/>
</dbReference>
<evidence type="ECO:0000256" key="6">
    <source>
        <dbReference type="ARBA" id="ARBA00022989"/>
    </source>
</evidence>
<reference evidence="10" key="1">
    <citation type="submission" date="2023-03" db="EMBL/GenBank/DDBJ databases">
        <title>Stygiobacter electus gen. nov., sp. nov., facultatively anaerobic thermotolerant bacterium of the class Ignavibacteria from a well of Yessentuki mineral water deposit.</title>
        <authorList>
            <person name="Podosokorskaya O.A."/>
            <person name="Elcheninov A.G."/>
            <person name="Petrova N.F."/>
            <person name="Zavarzina D.G."/>
            <person name="Kublanov I.V."/>
            <person name="Merkel A.Y."/>
        </authorList>
    </citation>
    <scope>NUCLEOTIDE SEQUENCE</scope>
    <source>
        <strain evidence="10">09-Me</strain>
    </source>
</reference>
<comment type="subunit">
    <text evidence="9">Forms a complex with TatC.</text>
</comment>
<evidence type="ECO:0000256" key="1">
    <source>
        <dbReference type="ARBA" id="ARBA00004162"/>
    </source>
</evidence>
<evidence type="ECO:0000256" key="4">
    <source>
        <dbReference type="ARBA" id="ARBA00022692"/>
    </source>
</evidence>
<keyword evidence="4 9" id="KW-0812">Transmembrane</keyword>
<dbReference type="PRINTS" id="PR01506">
    <property type="entry name" value="TATBPROTEIN"/>
</dbReference>
<dbReference type="RefSeq" id="WP_321534419.1">
    <property type="nucleotide sequence ID" value="NZ_JARGDL010000001.1"/>
</dbReference>
<dbReference type="GO" id="GO:0043953">
    <property type="term" value="P:protein transport by the Tat complex"/>
    <property type="evidence" value="ECO:0007669"/>
    <property type="project" value="UniProtKB-UniRule"/>
</dbReference>
<dbReference type="EMBL" id="JARGDL010000001">
    <property type="protein sequence ID" value="MDF1610654.1"/>
    <property type="molecule type" value="Genomic_DNA"/>
</dbReference>
<evidence type="ECO:0000313" key="11">
    <source>
        <dbReference type="Proteomes" id="UP001221302"/>
    </source>
</evidence>
<dbReference type="Proteomes" id="UP001221302">
    <property type="component" value="Unassembled WGS sequence"/>
</dbReference>
<proteinExistence type="inferred from homology"/>
<organism evidence="10 11">
    <name type="scientific">Stygiobacter electus</name>
    <dbReference type="NCBI Taxonomy" id="3032292"/>
    <lineage>
        <taxon>Bacteria</taxon>
        <taxon>Pseudomonadati</taxon>
        <taxon>Ignavibacteriota</taxon>
        <taxon>Ignavibacteria</taxon>
        <taxon>Ignavibacteriales</taxon>
        <taxon>Melioribacteraceae</taxon>
        <taxon>Stygiobacter</taxon>
    </lineage>
</organism>
<keyword evidence="5 9" id="KW-0653">Protein transport</keyword>
<comment type="subcellular location">
    <subcellularLocation>
        <location evidence="1 9">Cell membrane</location>
        <topology evidence="1 9">Single-pass membrane protein</topology>
    </subcellularLocation>
</comment>
<dbReference type="Gene3D" id="1.20.5.3310">
    <property type="match status" value="1"/>
</dbReference>
<evidence type="ECO:0000313" key="10">
    <source>
        <dbReference type="EMBL" id="MDF1610654.1"/>
    </source>
</evidence>
<keyword evidence="7 9" id="KW-0811">Translocation</keyword>
<comment type="similarity">
    <text evidence="9">Belongs to the TatA/E family.</text>
</comment>
<keyword evidence="11" id="KW-1185">Reference proteome</keyword>
<dbReference type="NCBIfam" id="TIGR01411">
    <property type="entry name" value="tatAE"/>
    <property type="match status" value="1"/>
</dbReference>
<keyword evidence="6 9" id="KW-1133">Transmembrane helix</keyword>